<keyword evidence="3" id="KW-0804">Transcription</keyword>
<accession>A0A1H9XFW4</accession>
<dbReference type="Proteomes" id="UP000199051">
    <property type="component" value="Unassembled WGS sequence"/>
</dbReference>
<dbReference type="SUPFAM" id="SSF46785">
    <property type="entry name" value="Winged helix' DNA-binding domain"/>
    <property type="match status" value="1"/>
</dbReference>
<dbReference type="PANTHER" id="PTHR43537:SF24">
    <property type="entry name" value="GLUCONATE OPERON TRANSCRIPTIONAL REPRESSOR"/>
    <property type="match status" value="1"/>
</dbReference>
<sequence length="212" mass="23332">MPEPLEHPSLPDTVHRLLRTRILNNELRAGSRVVEATIAAELNVSRSTVRLALTRLQTEGLVEISPRRHSVVTRLSHDEIQDACYARYVLEEGAVRAVLARGAEGLVGPLTEIIDRMTRAATAHDMAAVVDLDTEFHGTIVRAAGKARLASLWSTLDGQMGAVIRSSLEEQQLDLAEMPKLHQDLLDTLGSGDPGSVADALYRHYLRPDYEL</sequence>
<dbReference type="PANTHER" id="PTHR43537">
    <property type="entry name" value="TRANSCRIPTIONAL REGULATOR, GNTR FAMILY"/>
    <property type="match status" value="1"/>
</dbReference>
<dbReference type="InterPro" id="IPR011711">
    <property type="entry name" value="GntR_C"/>
</dbReference>
<dbReference type="SUPFAM" id="SSF48008">
    <property type="entry name" value="GntR ligand-binding domain-like"/>
    <property type="match status" value="1"/>
</dbReference>
<keyword evidence="6" id="KW-1185">Reference proteome</keyword>
<evidence type="ECO:0000313" key="5">
    <source>
        <dbReference type="EMBL" id="SES45080.1"/>
    </source>
</evidence>
<evidence type="ECO:0000256" key="2">
    <source>
        <dbReference type="ARBA" id="ARBA00023125"/>
    </source>
</evidence>
<dbReference type="Pfam" id="PF07729">
    <property type="entry name" value="FCD"/>
    <property type="match status" value="1"/>
</dbReference>
<name>A0A1H9XFW4_9PSEU</name>
<dbReference type="Gene3D" id="1.10.10.10">
    <property type="entry name" value="Winged helix-like DNA-binding domain superfamily/Winged helix DNA-binding domain"/>
    <property type="match status" value="1"/>
</dbReference>
<feature type="domain" description="HTH gntR-type" evidence="4">
    <location>
        <begin position="8"/>
        <end position="75"/>
    </location>
</feature>
<gene>
    <name evidence="5" type="ORF">SAMN04487818_11516</name>
</gene>
<dbReference type="InterPro" id="IPR000524">
    <property type="entry name" value="Tscrpt_reg_HTH_GntR"/>
</dbReference>
<evidence type="ECO:0000259" key="4">
    <source>
        <dbReference type="PROSITE" id="PS50949"/>
    </source>
</evidence>
<dbReference type="InterPro" id="IPR008920">
    <property type="entry name" value="TF_FadR/GntR_C"/>
</dbReference>
<keyword evidence="1" id="KW-0805">Transcription regulation</keyword>
<dbReference type="CDD" id="cd07377">
    <property type="entry name" value="WHTH_GntR"/>
    <property type="match status" value="1"/>
</dbReference>
<dbReference type="Gene3D" id="1.20.120.530">
    <property type="entry name" value="GntR ligand-binding domain-like"/>
    <property type="match status" value="1"/>
</dbReference>
<dbReference type="SMART" id="SM00345">
    <property type="entry name" value="HTH_GNTR"/>
    <property type="match status" value="1"/>
</dbReference>
<dbReference type="AlphaFoldDB" id="A0A1H9XFW4"/>
<dbReference type="SMART" id="SM00895">
    <property type="entry name" value="FCD"/>
    <property type="match status" value="1"/>
</dbReference>
<dbReference type="PROSITE" id="PS50949">
    <property type="entry name" value="HTH_GNTR"/>
    <property type="match status" value="1"/>
</dbReference>
<dbReference type="PRINTS" id="PR00035">
    <property type="entry name" value="HTHGNTR"/>
</dbReference>
<dbReference type="InterPro" id="IPR036388">
    <property type="entry name" value="WH-like_DNA-bd_sf"/>
</dbReference>
<proteinExistence type="predicted"/>
<dbReference type="RefSeq" id="WP_092785640.1">
    <property type="nucleotide sequence ID" value="NZ_FOGI01000015.1"/>
</dbReference>
<protein>
    <submittedName>
        <fullName evidence="5">DNA-binding transcriptional regulator, GntR family</fullName>
    </submittedName>
</protein>
<dbReference type="GO" id="GO:0003677">
    <property type="term" value="F:DNA binding"/>
    <property type="evidence" value="ECO:0007669"/>
    <property type="project" value="UniProtKB-KW"/>
</dbReference>
<reference evidence="6" key="1">
    <citation type="submission" date="2016-10" db="EMBL/GenBank/DDBJ databases">
        <authorList>
            <person name="Varghese N."/>
            <person name="Submissions S."/>
        </authorList>
    </citation>
    <scope>NUCLEOTIDE SEQUENCE [LARGE SCALE GENOMIC DNA]</scope>
    <source>
        <strain evidence="6">DSM 44260</strain>
    </source>
</reference>
<evidence type="ECO:0000313" key="6">
    <source>
        <dbReference type="Proteomes" id="UP000199051"/>
    </source>
</evidence>
<dbReference type="Pfam" id="PF00392">
    <property type="entry name" value="GntR"/>
    <property type="match status" value="1"/>
</dbReference>
<evidence type="ECO:0000256" key="3">
    <source>
        <dbReference type="ARBA" id="ARBA00023163"/>
    </source>
</evidence>
<evidence type="ECO:0000256" key="1">
    <source>
        <dbReference type="ARBA" id="ARBA00023015"/>
    </source>
</evidence>
<keyword evidence="2 5" id="KW-0238">DNA-binding</keyword>
<dbReference type="STRING" id="155974.SAMN04487818_11516"/>
<dbReference type="InterPro" id="IPR036390">
    <property type="entry name" value="WH_DNA-bd_sf"/>
</dbReference>
<dbReference type="GO" id="GO:0003700">
    <property type="term" value="F:DNA-binding transcription factor activity"/>
    <property type="evidence" value="ECO:0007669"/>
    <property type="project" value="InterPro"/>
</dbReference>
<organism evidence="5 6">
    <name type="scientific">Actinokineospora terrae</name>
    <dbReference type="NCBI Taxonomy" id="155974"/>
    <lineage>
        <taxon>Bacteria</taxon>
        <taxon>Bacillati</taxon>
        <taxon>Actinomycetota</taxon>
        <taxon>Actinomycetes</taxon>
        <taxon>Pseudonocardiales</taxon>
        <taxon>Pseudonocardiaceae</taxon>
        <taxon>Actinokineospora</taxon>
    </lineage>
</organism>
<dbReference type="EMBL" id="FOGI01000015">
    <property type="protein sequence ID" value="SES45080.1"/>
    <property type="molecule type" value="Genomic_DNA"/>
</dbReference>